<evidence type="ECO:0000259" key="2">
    <source>
        <dbReference type="Pfam" id="PF07331"/>
    </source>
</evidence>
<evidence type="ECO:0000256" key="1">
    <source>
        <dbReference type="SAM" id="Phobius"/>
    </source>
</evidence>
<dbReference type="InterPro" id="IPR009936">
    <property type="entry name" value="DUF1468"/>
</dbReference>
<keyword evidence="4" id="KW-1185">Reference proteome</keyword>
<dbReference type="RefSeq" id="WP_075568343.1">
    <property type="nucleotide sequence ID" value="NZ_MSDO01000001.1"/>
</dbReference>
<dbReference type="STRING" id="404433.BTW07_01380"/>
<dbReference type="OrthoDB" id="6183583at2"/>
<feature type="transmembrane region" description="Helical" evidence="1">
    <location>
        <begin position="107"/>
        <end position="123"/>
    </location>
</feature>
<reference evidence="3 4" key="1">
    <citation type="submission" date="2016-12" db="EMBL/GenBank/DDBJ databases">
        <title>Draft genome sequences of strains Salinicola socius SMB35, Salinicola sp. MH3R3-1 and Chromohalobacter sp. SMB17 from the Verkhnekamsk potash mining region of Russia.</title>
        <authorList>
            <person name="Mavrodi D.V."/>
            <person name="Olsson B.E."/>
            <person name="Korsakova E.S."/>
            <person name="Pyankova A."/>
            <person name="Mavrodi O.V."/>
            <person name="Plotnikova E.G."/>
        </authorList>
    </citation>
    <scope>NUCLEOTIDE SEQUENCE [LARGE SCALE GENOMIC DNA]</scope>
    <source>
        <strain evidence="3 4">SMB35</strain>
    </source>
</reference>
<comment type="caution">
    <text evidence="3">The sequence shown here is derived from an EMBL/GenBank/DDBJ whole genome shotgun (WGS) entry which is preliminary data.</text>
</comment>
<name>A0A1Q8SXL9_9GAMM</name>
<dbReference type="Proteomes" id="UP000186878">
    <property type="component" value="Unassembled WGS sequence"/>
</dbReference>
<dbReference type="Pfam" id="PF07331">
    <property type="entry name" value="TctB"/>
    <property type="match status" value="1"/>
</dbReference>
<keyword evidence="1" id="KW-1133">Transmembrane helix</keyword>
<evidence type="ECO:0000313" key="4">
    <source>
        <dbReference type="Proteomes" id="UP000186878"/>
    </source>
</evidence>
<keyword evidence="1" id="KW-0812">Transmembrane</keyword>
<feature type="domain" description="DUF1468" evidence="2">
    <location>
        <begin position="9"/>
        <end position="176"/>
    </location>
</feature>
<accession>A0A1Q8SXL9</accession>
<gene>
    <name evidence="3" type="ORF">BTW07_01380</name>
</gene>
<feature type="transmembrane region" description="Helical" evidence="1">
    <location>
        <begin position="151"/>
        <end position="172"/>
    </location>
</feature>
<protein>
    <recommendedName>
        <fullName evidence="2">DUF1468 domain-containing protein</fullName>
    </recommendedName>
</protein>
<dbReference type="EMBL" id="MSDO01000001">
    <property type="protein sequence ID" value="OLO06174.1"/>
    <property type="molecule type" value="Genomic_DNA"/>
</dbReference>
<evidence type="ECO:0000313" key="3">
    <source>
        <dbReference type="EMBL" id="OLO06174.1"/>
    </source>
</evidence>
<keyword evidence="1" id="KW-0472">Membrane</keyword>
<organism evidence="3 4">
    <name type="scientific">Salinicola socius</name>
    <dbReference type="NCBI Taxonomy" id="404433"/>
    <lineage>
        <taxon>Bacteria</taxon>
        <taxon>Pseudomonadati</taxon>
        <taxon>Pseudomonadota</taxon>
        <taxon>Gammaproteobacteria</taxon>
        <taxon>Oceanospirillales</taxon>
        <taxon>Halomonadaceae</taxon>
        <taxon>Salinicola</taxon>
    </lineage>
</organism>
<proteinExistence type="predicted"/>
<dbReference type="AlphaFoldDB" id="A0A1Q8SXL9"/>
<sequence length="182" mass="18691">MNVSRLLLGVFGIVVAGVFFFDASQYPRAAAQMPVIYAVAVALLSLAMVASELRLRRRATATRGSGAGAGSGTGVTGAGAGVTRAGATGVNTVAEGSSEATPEPRRWAAVAVIFLLAVGYVSVMTTLGYVLATALFMALALAILRTVKWTFALIAGAVLIAMICLVFVQFLGLPIPLLPSFL</sequence>
<feature type="transmembrane region" description="Helical" evidence="1">
    <location>
        <begin position="35"/>
        <end position="53"/>
    </location>
</feature>